<organism evidence="3 4">
    <name type="scientific">Streptomyces indicus</name>
    <dbReference type="NCBI Taxonomy" id="417292"/>
    <lineage>
        <taxon>Bacteria</taxon>
        <taxon>Bacillati</taxon>
        <taxon>Actinomycetota</taxon>
        <taxon>Actinomycetes</taxon>
        <taxon>Kitasatosporales</taxon>
        <taxon>Streptomycetaceae</taxon>
        <taxon>Streptomyces</taxon>
    </lineage>
</organism>
<dbReference type="Proteomes" id="UP000199155">
    <property type="component" value="Unassembled WGS sequence"/>
</dbReference>
<gene>
    <name evidence="3" type="ORF">SAMN05421806_108220</name>
</gene>
<feature type="signal peptide" evidence="2">
    <location>
        <begin position="1"/>
        <end position="40"/>
    </location>
</feature>
<dbReference type="RefSeq" id="WP_093612611.1">
    <property type="nucleotide sequence ID" value="NZ_FNFF01000008.1"/>
</dbReference>
<evidence type="ECO:0000256" key="1">
    <source>
        <dbReference type="SAM" id="MobiDB-lite"/>
    </source>
</evidence>
<evidence type="ECO:0000313" key="3">
    <source>
        <dbReference type="EMBL" id="SDK53086.1"/>
    </source>
</evidence>
<dbReference type="OrthoDB" id="4358143at2"/>
<keyword evidence="4" id="KW-1185">Reference proteome</keyword>
<dbReference type="PROSITE" id="PS51318">
    <property type="entry name" value="TAT"/>
    <property type="match status" value="1"/>
</dbReference>
<reference evidence="3 4" key="1">
    <citation type="submission" date="2016-10" db="EMBL/GenBank/DDBJ databases">
        <authorList>
            <person name="de Groot N.N."/>
        </authorList>
    </citation>
    <scope>NUCLEOTIDE SEQUENCE [LARGE SCALE GENOMIC DNA]</scope>
    <source>
        <strain evidence="3 4">CGMCC 4.5727</strain>
    </source>
</reference>
<dbReference type="AlphaFoldDB" id="A0A1G9CNC2"/>
<feature type="region of interest" description="Disordered" evidence="1">
    <location>
        <begin position="323"/>
        <end position="342"/>
    </location>
</feature>
<accession>A0A1G9CNC2</accession>
<evidence type="ECO:0000256" key="2">
    <source>
        <dbReference type="SAM" id="SignalP"/>
    </source>
</evidence>
<name>A0A1G9CNC2_9ACTN</name>
<sequence length="396" mass="40921">MPDTTSTPSQPDRRRLPRAAFAAAAAVALSLTALASGAHADGLQPPPFPPPGGIEVNEKGEPQGEGNKTQPVAPVAPPVIEPEEPAVPGLPELPQLPKDAQSWNPFSGVADLVHGAVDPWLDMFRPKSARGAATAPLPPTATNWGTVVSTDEPAQANAWALRALGAGGGADARLVEAHLPALPHAPAAANVTKPLELGKKYSFGTLHHLSARTFLQNGAVHAEARIGRAELGVPYLKAAGKPVPEKRLPVRLELRDAVTTATGRADRAPEFRTEVGGGSVVSFGRELHRFDGPLKPNTGLRLPADSKLPAWGLLTLNEQITTDAQGHPTTGKHGGYAPDPQATSGYANAAHLTLLFPEALDMTAGHAAVLHKGTPAPDQATTAPAKGTPAAGPHAQ</sequence>
<dbReference type="EMBL" id="FNFF01000008">
    <property type="protein sequence ID" value="SDK53086.1"/>
    <property type="molecule type" value="Genomic_DNA"/>
</dbReference>
<feature type="region of interest" description="Disordered" evidence="1">
    <location>
        <begin position="38"/>
        <end position="88"/>
    </location>
</feature>
<dbReference type="InterPro" id="IPR006311">
    <property type="entry name" value="TAT_signal"/>
</dbReference>
<feature type="compositionally biased region" description="Low complexity" evidence="1">
    <location>
        <begin position="374"/>
        <end position="396"/>
    </location>
</feature>
<feature type="chain" id="PRO_5011592090" evidence="2">
    <location>
        <begin position="41"/>
        <end position="396"/>
    </location>
</feature>
<keyword evidence="2" id="KW-0732">Signal</keyword>
<evidence type="ECO:0000313" key="4">
    <source>
        <dbReference type="Proteomes" id="UP000199155"/>
    </source>
</evidence>
<protein>
    <submittedName>
        <fullName evidence="3">Uncharacterized protein</fullName>
    </submittedName>
</protein>
<feature type="region of interest" description="Disordered" evidence="1">
    <location>
        <begin position="372"/>
        <end position="396"/>
    </location>
</feature>
<proteinExistence type="predicted"/>